<name>S8A363_DACHA</name>
<accession>S8A363</accession>
<reference evidence="2 3" key="1">
    <citation type="journal article" date="2013" name="PLoS Genet.">
        <title>Genomic mechanisms accounting for the adaptation to parasitism in nematode-trapping fungi.</title>
        <authorList>
            <person name="Meerupati T."/>
            <person name="Andersson K.M."/>
            <person name="Friman E."/>
            <person name="Kumar D."/>
            <person name="Tunlid A."/>
            <person name="Ahren D."/>
        </authorList>
    </citation>
    <scope>NUCLEOTIDE SEQUENCE [LARGE SCALE GENOMIC DNA]</scope>
    <source>
        <strain evidence="2 3">CBS 200.50</strain>
    </source>
</reference>
<feature type="compositionally biased region" description="Polar residues" evidence="1">
    <location>
        <begin position="158"/>
        <end position="181"/>
    </location>
</feature>
<feature type="region of interest" description="Disordered" evidence="1">
    <location>
        <begin position="340"/>
        <end position="377"/>
    </location>
</feature>
<evidence type="ECO:0000313" key="3">
    <source>
        <dbReference type="Proteomes" id="UP000015100"/>
    </source>
</evidence>
<evidence type="ECO:0000313" key="2">
    <source>
        <dbReference type="EMBL" id="EPS37430.1"/>
    </source>
</evidence>
<dbReference type="AlphaFoldDB" id="S8A363"/>
<feature type="region of interest" description="Disordered" evidence="1">
    <location>
        <begin position="248"/>
        <end position="285"/>
    </location>
</feature>
<dbReference type="HOGENOM" id="CLU_546308_0_0_1"/>
<keyword evidence="3" id="KW-1185">Reference proteome</keyword>
<protein>
    <submittedName>
        <fullName evidence="2">Uncharacterized protein</fullName>
    </submittedName>
</protein>
<dbReference type="Proteomes" id="UP000015100">
    <property type="component" value="Unassembled WGS sequence"/>
</dbReference>
<sequence length="499" mass="55708">MAPTIKSHSLKTLQPSLFSSQSSRTPPLPIYPRRSLVFFLHRRSRPRPVGSPNFHPWNYWSAGENFRNHWLSKLNLPRRYDELEPGWAKVHLKEWLRIACEKQQYLNRMVQVKSSHHWTRGWTDATNNTTSIHASLMKSLHEMSREPATATTVKRKPTASNSGIPGNLYQSSSPDANTAADSNEDAEVDPITLKRIFGEHPDAIRSQVAFERTGGHGIAKSTNHVKAPDMNFGNIALQSLENYYSSFDSGREHRSMPNNESTVRSLPAENKTDYSTSTEHTPSTDPNLSLMIQAHHMRNVDPLILPQATIGTLDATKKSALAQNEYHNIEYQISQTETWNEDSATNTSIPHSAETNLNRPNSNSSTKKASPDINTASGIVQRLSPADLIASLRYYDTKRGSLPDEEPLSAEDIAFLKSTRVKQTGAKEATTSNSRMLVEDYQAEPTWKSKAKKVGAIISSIVVGTYIIGVGNKLFFTQPESMAAAEMLSAVRRSRKVEV</sequence>
<gene>
    <name evidence="2" type="ORF">H072_8864</name>
</gene>
<reference evidence="3" key="2">
    <citation type="submission" date="2013-04" db="EMBL/GenBank/DDBJ databases">
        <title>Genomic mechanisms accounting for the adaptation to parasitism in nematode-trapping fungi.</title>
        <authorList>
            <person name="Ahren D.G."/>
        </authorList>
    </citation>
    <scope>NUCLEOTIDE SEQUENCE [LARGE SCALE GENOMIC DNA]</scope>
    <source>
        <strain evidence="3">CBS 200.50</strain>
    </source>
</reference>
<dbReference type="OrthoDB" id="5427156at2759"/>
<feature type="compositionally biased region" description="Polar residues" evidence="1">
    <location>
        <begin position="273"/>
        <end position="285"/>
    </location>
</feature>
<proteinExistence type="predicted"/>
<evidence type="ECO:0000256" key="1">
    <source>
        <dbReference type="SAM" id="MobiDB-lite"/>
    </source>
</evidence>
<organism evidence="2 3">
    <name type="scientific">Dactylellina haptotyla (strain CBS 200.50)</name>
    <name type="common">Nematode-trapping fungus</name>
    <name type="synonym">Monacrosporium haptotylum</name>
    <dbReference type="NCBI Taxonomy" id="1284197"/>
    <lineage>
        <taxon>Eukaryota</taxon>
        <taxon>Fungi</taxon>
        <taxon>Dikarya</taxon>
        <taxon>Ascomycota</taxon>
        <taxon>Pezizomycotina</taxon>
        <taxon>Orbiliomycetes</taxon>
        <taxon>Orbiliales</taxon>
        <taxon>Orbiliaceae</taxon>
        <taxon>Dactylellina</taxon>
    </lineage>
</organism>
<comment type="caution">
    <text evidence="2">The sequence shown here is derived from an EMBL/GenBank/DDBJ whole genome shotgun (WGS) entry which is preliminary data.</text>
</comment>
<dbReference type="EMBL" id="AQGS01000640">
    <property type="protein sequence ID" value="EPS37430.1"/>
    <property type="molecule type" value="Genomic_DNA"/>
</dbReference>
<feature type="region of interest" description="Disordered" evidence="1">
    <location>
        <begin position="143"/>
        <end position="185"/>
    </location>
</feature>